<dbReference type="GO" id="GO:0005829">
    <property type="term" value="C:cytosol"/>
    <property type="evidence" value="ECO:0007669"/>
    <property type="project" value="TreeGrafter"/>
</dbReference>
<sequence length="293" mass="32752">MTTIDFLPKAKRTKVGLIGFGRTGRAVAMVLLLDKTIDLVWVVRKSRILEHRSVPEFLGIDSDEDGSIHWIEDVDFETLQENCPVDVIIDFSSETGMDYYGEVAAEQGITIISAISSLPESRLRTLKQYGESTKVLWSPNITLGINFLIIAARTLQKIAPFADISILEEHFKAKKEISGTAKKIAQALSYNEDEIRTVRAGGIIGVHEVLFGFPYQTVRLKHESIAREAFGNGARFALKELEARGPGFYSMEELVGELFVKANSEFVSTPNLTPIGSKSYLRDLKKWLLRKGR</sequence>
<protein>
    <recommendedName>
        <fullName evidence="9">4-hydroxy-tetrahydrodipicolinate reductase</fullName>
        <ecNumber evidence="9">1.17.1.8</ecNumber>
    </recommendedName>
</protein>
<dbReference type="AlphaFoldDB" id="A0A0R2PEK1"/>
<evidence type="ECO:0000259" key="12">
    <source>
        <dbReference type="Pfam" id="PF01113"/>
    </source>
</evidence>
<evidence type="ECO:0000256" key="6">
    <source>
        <dbReference type="ARBA" id="ARBA00023027"/>
    </source>
</evidence>
<evidence type="ECO:0000256" key="4">
    <source>
        <dbReference type="ARBA" id="ARBA00022915"/>
    </source>
</evidence>
<accession>A0A0R2PEK1</accession>
<organism evidence="14 15">
    <name type="scientific">Actinobacteria bacterium BACL15 MAG-120619-bin91</name>
    <dbReference type="NCBI Taxonomy" id="1655562"/>
    <lineage>
        <taxon>Bacteria</taxon>
        <taxon>Bacillati</taxon>
        <taxon>Actinomycetota</taxon>
        <taxon>Actinomycetes</taxon>
        <taxon>Actinomycetes incertae sedis</taxon>
        <taxon>ac1 cluster</taxon>
    </lineage>
</organism>
<evidence type="ECO:0000256" key="10">
    <source>
        <dbReference type="ARBA" id="ARBA00049080"/>
    </source>
</evidence>
<evidence type="ECO:0000256" key="8">
    <source>
        <dbReference type="ARBA" id="ARBA00037922"/>
    </source>
</evidence>
<dbReference type="Gene3D" id="3.30.360.10">
    <property type="entry name" value="Dihydrodipicolinate Reductase, domain 2"/>
    <property type="match status" value="1"/>
</dbReference>
<dbReference type="InterPro" id="IPR000846">
    <property type="entry name" value="DapB_N"/>
</dbReference>
<comment type="caution">
    <text evidence="14">The sequence shown here is derived from an EMBL/GenBank/DDBJ whole genome shotgun (WGS) entry which is preliminary data.</text>
</comment>
<keyword evidence="7" id="KW-0457">Lysine biosynthesis</keyword>
<feature type="domain" description="Dihydrodipicolinate reductase N-terminal" evidence="12">
    <location>
        <begin position="14"/>
        <end position="140"/>
    </location>
</feature>
<evidence type="ECO:0000256" key="3">
    <source>
        <dbReference type="ARBA" id="ARBA00022857"/>
    </source>
</evidence>
<dbReference type="GO" id="GO:0009089">
    <property type="term" value="P:lysine biosynthetic process via diaminopimelate"/>
    <property type="evidence" value="ECO:0007669"/>
    <property type="project" value="InterPro"/>
</dbReference>
<gene>
    <name evidence="14" type="ORF">ABR54_04640</name>
</gene>
<evidence type="ECO:0000256" key="5">
    <source>
        <dbReference type="ARBA" id="ARBA00023002"/>
    </source>
</evidence>
<keyword evidence="3" id="KW-0521">NADP</keyword>
<keyword evidence="6" id="KW-0520">NAD</keyword>
<dbReference type="EMBL" id="LIAM01000014">
    <property type="protein sequence ID" value="KRO36335.1"/>
    <property type="molecule type" value="Genomic_DNA"/>
</dbReference>
<dbReference type="InterPro" id="IPR036291">
    <property type="entry name" value="NAD(P)-bd_dom_sf"/>
</dbReference>
<dbReference type="EC" id="1.17.1.8" evidence="9"/>
<dbReference type="Pfam" id="PF05173">
    <property type="entry name" value="DapB_C"/>
    <property type="match status" value="1"/>
</dbReference>
<evidence type="ECO:0000256" key="9">
    <source>
        <dbReference type="ARBA" id="ARBA00038983"/>
    </source>
</evidence>
<evidence type="ECO:0000256" key="1">
    <source>
        <dbReference type="ARBA" id="ARBA00006642"/>
    </source>
</evidence>
<evidence type="ECO:0000313" key="15">
    <source>
        <dbReference type="Proteomes" id="UP000053274"/>
    </source>
</evidence>
<evidence type="ECO:0000256" key="2">
    <source>
        <dbReference type="ARBA" id="ARBA00022605"/>
    </source>
</evidence>
<comment type="pathway">
    <text evidence="8">Amino-acid biosynthesis; L-lysine biosynthesis via DAP pathway; (S)-tetrahydrodipicolinate from L-aspartate: step 4/4.</text>
</comment>
<dbReference type="InterPro" id="IPR023940">
    <property type="entry name" value="DHDPR_bac"/>
</dbReference>
<evidence type="ECO:0000256" key="7">
    <source>
        <dbReference type="ARBA" id="ARBA00023154"/>
    </source>
</evidence>
<evidence type="ECO:0000256" key="11">
    <source>
        <dbReference type="ARBA" id="ARBA00049396"/>
    </source>
</evidence>
<comment type="catalytic activity">
    <reaction evidence="10">
        <text>(S)-2,3,4,5-tetrahydrodipicolinate + NADP(+) + H2O = (2S,4S)-4-hydroxy-2,3,4,5-tetrahydrodipicolinate + NADPH + H(+)</text>
        <dbReference type="Rhea" id="RHEA:35331"/>
        <dbReference type="ChEBI" id="CHEBI:15377"/>
        <dbReference type="ChEBI" id="CHEBI:15378"/>
        <dbReference type="ChEBI" id="CHEBI:16845"/>
        <dbReference type="ChEBI" id="CHEBI:57783"/>
        <dbReference type="ChEBI" id="CHEBI:58349"/>
        <dbReference type="ChEBI" id="CHEBI:67139"/>
        <dbReference type="EC" id="1.17.1.8"/>
    </reaction>
</comment>
<dbReference type="InterPro" id="IPR022663">
    <property type="entry name" value="DapB_C"/>
</dbReference>
<comment type="similarity">
    <text evidence="1">Belongs to the DapB family.</text>
</comment>
<keyword evidence="4" id="KW-0220">Diaminopimelate biosynthesis</keyword>
<dbReference type="GO" id="GO:0019877">
    <property type="term" value="P:diaminopimelate biosynthetic process"/>
    <property type="evidence" value="ECO:0007669"/>
    <property type="project" value="UniProtKB-KW"/>
</dbReference>
<evidence type="ECO:0000313" key="14">
    <source>
        <dbReference type="EMBL" id="KRO36335.1"/>
    </source>
</evidence>
<dbReference type="Gene3D" id="3.40.50.720">
    <property type="entry name" value="NAD(P)-binding Rossmann-like Domain"/>
    <property type="match status" value="1"/>
</dbReference>
<dbReference type="PIRSF" id="PIRSF000161">
    <property type="entry name" value="DHPR"/>
    <property type="match status" value="1"/>
</dbReference>
<proteinExistence type="inferred from homology"/>
<feature type="domain" description="Dihydrodipicolinate reductase C-terminal" evidence="13">
    <location>
        <begin position="145"/>
        <end position="254"/>
    </location>
</feature>
<keyword evidence="2" id="KW-0028">Amino-acid biosynthesis</keyword>
<dbReference type="GO" id="GO:0008839">
    <property type="term" value="F:4-hydroxy-tetrahydrodipicolinate reductase"/>
    <property type="evidence" value="ECO:0007669"/>
    <property type="project" value="UniProtKB-EC"/>
</dbReference>
<dbReference type="Proteomes" id="UP000053274">
    <property type="component" value="Unassembled WGS sequence"/>
</dbReference>
<dbReference type="SUPFAM" id="SSF51735">
    <property type="entry name" value="NAD(P)-binding Rossmann-fold domains"/>
    <property type="match status" value="1"/>
</dbReference>
<dbReference type="Pfam" id="PF01113">
    <property type="entry name" value="DapB_N"/>
    <property type="match status" value="1"/>
</dbReference>
<evidence type="ECO:0000259" key="13">
    <source>
        <dbReference type="Pfam" id="PF05173"/>
    </source>
</evidence>
<dbReference type="PANTHER" id="PTHR20836">
    <property type="entry name" value="DIHYDRODIPICOLINATE REDUCTASE"/>
    <property type="match status" value="1"/>
</dbReference>
<reference evidence="14 15" key="1">
    <citation type="submission" date="2015-10" db="EMBL/GenBank/DDBJ databases">
        <title>Metagenome-Assembled Genomes uncover a global brackish microbiome.</title>
        <authorList>
            <person name="Hugerth L.W."/>
            <person name="Larsson J."/>
            <person name="Alneberg J."/>
            <person name="Lindh M.V."/>
            <person name="Legrand C."/>
            <person name="Pinhassi J."/>
            <person name="Andersson A.F."/>
        </authorList>
    </citation>
    <scope>NUCLEOTIDE SEQUENCE [LARGE SCALE GENOMIC DNA]</scope>
    <source>
        <strain evidence="14">BACL15 MAG-120619-bin91</strain>
    </source>
</reference>
<name>A0A0R2PEK1_9ACTN</name>
<keyword evidence="5" id="KW-0560">Oxidoreductase</keyword>
<dbReference type="SUPFAM" id="SSF55347">
    <property type="entry name" value="Glyceraldehyde-3-phosphate dehydrogenase-like, C-terminal domain"/>
    <property type="match status" value="1"/>
</dbReference>
<comment type="catalytic activity">
    <reaction evidence="11">
        <text>(S)-2,3,4,5-tetrahydrodipicolinate + NAD(+) + H2O = (2S,4S)-4-hydroxy-2,3,4,5-tetrahydrodipicolinate + NADH + H(+)</text>
        <dbReference type="Rhea" id="RHEA:35323"/>
        <dbReference type="ChEBI" id="CHEBI:15377"/>
        <dbReference type="ChEBI" id="CHEBI:15378"/>
        <dbReference type="ChEBI" id="CHEBI:16845"/>
        <dbReference type="ChEBI" id="CHEBI:57540"/>
        <dbReference type="ChEBI" id="CHEBI:57945"/>
        <dbReference type="ChEBI" id="CHEBI:67139"/>
        <dbReference type="EC" id="1.17.1.8"/>
    </reaction>
</comment>
<dbReference type="PANTHER" id="PTHR20836:SF0">
    <property type="entry name" value="4-HYDROXY-TETRAHYDRODIPICOLINATE REDUCTASE 1, CHLOROPLASTIC-RELATED"/>
    <property type="match status" value="1"/>
</dbReference>